<dbReference type="EC" id="4.2.1.9" evidence="14 16"/>
<dbReference type="Proteomes" id="UP000199309">
    <property type="component" value="Unassembled WGS sequence"/>
</dbReference>
<dbReference type="Pfam" id="PF24877">
    <property type="entry name" value="ILV_EDD_C"/>
    <property type="match status" value="1"/>
</dbReference>
<dbReference type="UniPathway" id="UPA00049">
    <property type="reaction ID" value="UER00061"/>
</dbReference>
<evidence type="ECO:0000259" key="17">
    <source>
        <dbReference type="Pfam" id="PF00920"/>
    </source>
</evidence>
<evidence type="ECO:0000313" key="19">
    <source>
        <dbReference type="EMBL" id="SDM16101.1"/>
    </source>
</evidence>
<keyword evidence="3" id="KW-0028">Amino-acid biosynthesis</keyword>
<keyword evidence="8" id="KW-0411">Iron-sulfur</keyword>
<evidence type="ECO:0000256" key="10">
    <source>
        <dbReference type="ARBA" id="ARBA00023304"/>
    </source>
</evidence>
<protein>
    <recommendedName>
        <fullName evidence="14 16">Dihydroxy-acid dehydratase</fullName>
        <ecNumber evidence="14 16">4.2.1.9</ecNumber>
    </recommendedName>
</protein>
<reference evidence="19 20" key="1">
    <citation type="submission" date="2016-10" db="EMBL/GenBank/DDBJ databases">
        <authorList>
            <person name="de Groot N.N."/>
        </authorList>
    </citation>
    <scope>NUCLEOTIDE SEQUENCE [LARGE SCALE GENOMIC DNA]</scope>
    <source>
        <strain evidence="19 20">DSM 16981</strain>
    </source>
</reference>
<dbReference type="GO" id="GO:0005829">
    <property type="term" value="C:cytosol"/>
    <property type="evidence" value="ECO:0007669"/>
    <property type="project" value="TreeGrafter"/>
</dbReference>
<dbReference type="PROSITE" id="PS00887">
    <property type="entry name" value="ILVD_EDD_2"/>
    <property type="match status" value="1"/>
</dbReference>
<dbReference type="GO" id="GO:0004160">
    <property type="term" value="F:dihydroxy-acid dehydratase activity"/>
    <property type="evidence" value="ECO:0007669"/>
    <property type="project" value="UniProtKB-UniRule"/>
</dbReference>
<evidence type="ECO:0000256" key="8">
    <source>
        <dbReference type="ARBA" id="ARBA00023014"/>
    </source>
</evidence>
<dbReference type="PANTHER" id="PTHR43661">
    <property type="entry name" value="D-XYLONATE DEHYDRATASE"/>
    <property type="match status" value="1"/>
</dbReference>
<dbReference type="SUPFAM" id="SSF52016">
    <property type="entry name" value="LeuD/IlvD-like"/>
    <property type="match status" value="1"/>
</dbReference>
<comment type="pathway">
    <text evidence="13">Amino-acid biosynthesis; L-isoleucine biosynthesis; L-isoleucine from 2-oxobutanoate: step 3/4.</text>
</comment>
<name>A0A1G9QZ05_9FIRM</name>
<dbReference type="InterPro" id="IPR056740">
    <property type="entry name" value="ILV_EDD_C"/>
</dbReference>
<comment type="pathway">
    <text evidence="12">Amino-acid biosynthesis; L-valine biosynthesis; L-valine from pyruvate: step 3/4.</text>
</comment>
<evidence type="ECO:0000256" key="16">
    <source>
        <dbReference type="NCBIfam" id="TIGR00110"/>
    </source>
</evidence>
<dbReference type="InterPro" id="IPR020558">
    <property type="entry name" value="DiOHA_6PGluconate_deHydtase_CS"/>
</dbReference>
<keyword evidence="6" id="KW-0460">Magnesium</keyword>
<evidence type="ECO:0000256" key="9">
    <source>
        <dbReference type="ARBA" id="ARBA00023239"/>
    </source>
</evidence>
<comment type="catalytic activity">
    <reaction evidence="11">
        <text>(2R)-2,3-dihydroxy-3-methylbutanoate = 3-methyl-2-oxobutanoate + H2O</text>
        <dbReference type="Rhea" id="RHEA:24809"/>
        <dbReference type="ChEBI" id="CHEBI:11851"/>
        <dbReference type="ChEBI" id="CHEBI:15377"/>
        <dbReference type="ChEBI" id="CHEBI:49072"/>
        <dbReference type="EC" id="4.2.1.9"/>
    </reaction>
    <physiologicalReaction direction="left-to-right" evidence="11">
        <dbReference type="Rhea" id="RHEA:24810"/>
    </physiologicalReaction>
</comment>
<evidence type="ECO:0000259" key="18">
    <source>
        <dbReference type="Pfam" id="PF24877"/>
    </source>
</evidence>
<dbReference type="OrthoDB" id="9807077at2"/>
<keyword evidence="20" id="KW-1185">Reference proteome</keyword>
<dbReference type="STRING" id="349095.SAMN05660299_00331"/>
<comment type="cofactor">
    <cofactor evidence="1">
        <name>Mg(2+)</name>
        <dbReference type="ChEBI" id="CHEBI:18420"/>
    </cofactor>
</comment>
<dbReference type="EMBL" id="FNHQ01000002">
    <property type="protein sequence ID" value="SDM16101.1"/>
    <property type="molecule type" value="Genomic_DNA"/>
</dbReference>
<evidence type="ECO:0000256" key="2">
    <source>
        <dbReference type="ARBA" id="ARBA00006486"/>
    </source>
</evidence>
<dbReference type="GO" id="GO:0046872">
    <property type="term" value="F:metal ion binding"/>
    <property type="evidence" value="ECO:0007669"/>
    <property type="project" value="UniProtKB-KW"/>
</dbReference>
<dbReference type="UniPathway" id="UPA00047">
    <property type="reaction ID" value="UER00057"/>
</dbReference>
<dbReference type="InterPro" id="IPR042096">
    <property type="entry name" value="Dihydro-acid_dehy_C"/>
</dbReference>
<dbReference type="AlphaFoldDB" id="A0A1G9QZ05"/>
<dbReference type="FunFam" id="3.50.30.80:FF:000001">
    <property type="entry name" value="Dihydroxy-acid dehydratase"/>
    <property type="match status" value="1"/>
</dbReference>
<evidence type="ECO:0000313" key="20">
    <source>
        <dbReference type="Proteomes" id="UP000199309"/>
    </source>
</evidence>
<dbReference type="SUPFAM" id="SSF143975">
    <property type="entry name" value="IlvD/EDD N-terminal domain-like"/>
    <property type="match status" value="1"/>
</dbReference>
<dbReference type="InterPro" id="IPR037237">
    <property type="entry name" value="IlvD/EDD_N"/>
</dbReference>
<dbReference type="PROSITE" id="PS00886">
    <property type="entry name" value="ILVD_EDD_1"/>
    <property type="match status" value="1"/>
</dbReference>
<gene>
    <name evidence="19" type="ORF">SAMN05660299_00331</name>
</gene>
<evidence type="ECO:0000256" key="12">
    <source>
        <dbReference type="ARBA" id="ARBA00029436"/>
    </source>
</evidence>
<evidence type="ECO:0000256" key="3">
    <source>
        <dbReference type="ARBA" id="ARBA00022605"/>
    </source>
</evidence>
<keyword evidence="5" id="KW-0479">Metal-binding</keyword>
<comment type="similarity">
    <text evidence="2">Belongs to the IlvD/Edd family.</text>
</comment>
<dbReference type="Pfam" id="PF00920">
    <property type="entry name" value="ILVD_EDD_N"/>
    <property type="match status" value="1"/>
</dbReference>
<accession>A0A1G9QZ05</accession>
<keyword evidence="4" id="KW-0001">2Fe-2S</keyword>
<evidence type="ECO:0000256" key="15">
    <source>
        <dbReference type="ARBA" id="ARBA00034078"/>
    </source>
</evidence>
<evidence type="ECO:0000256" key="4">
    <source>
        <dbReference type="ARBA" id="ARBA00022714"/>
    </source>
</evidence>
<evidence type="ECO:0000256" key="11">
    <source>
        <dbReference type="ARBA" id="ARBA00029304"/>
    </source>
</evidence>
<keyword evidence="10" id="KW-0100">Branched-chain amino acid biosynthesis</keyword>
<dbReference type="InterPro" id="IPR000581">
    <property type="entry name" value="ILV_EDD_N"/>
</dbReference>
<feature type="domain" description="Dihydroxy-acid/6-phosphogluconate dehydratase C-terminal" evidence="18">
    <location>
        <begin position="353"/>
        <end position="541"/>
    </location>
</feature>
<proteinExistence type="inferred from homology"/>
<keyword evidence="7" id="KW-0408">Iron</keyword>
<evidence type="ECO:0000256" key="6">
    <source>
        <dbReference type="ARBA" id="ARBA00022842"/>
    </source>
</evidence>
<evidence type="ECO:0000256" key="5">
    <source>
        <dbReference type="ARBA" id="ARBA00022723"/>
    </source>
</evidence>
<feature type="domain" description="Dihydroxy-acid/6-phosphogluconate dehydratase N-terminal" evidence="17">
    <location>
        <begin position="32"/>
        <end position="343"/>
    </location>
</feature>
<dbReference type="GO" id="GO:0009099">
    <property type="term" value="P:L-valine biosynthetic process"/>
    <property type="evidence" value="ECO:0007669"/>
    <property type="project" value="UniProtKB-UniPathway"/>
</dbReference>
<dbReference type="GO" id="GO:0051537">
    <property type="term" value="F:2 iron, 2 sulfur cluster binding"/>
    <property type="evidence" value="ECO:0007669"/>
    <property type="project" value="UniProtKB-KW"/>
</dbReference>
<sequence>MSNRFSTFPTYQKAIAKVHLGSCGVDQKKLDKPIIAVVNSWNEIVTGHVHLRVLADQVKQSITDAGAVPLEFNTIAICDGIAQGHAGMKYSLASRELIADSVEAMVKGHGIFDGMVMLGSCDKIVPGMLMAAARINIPTIMITGGPMKHHITPKENKAARQEFIHGKIDEQKLLDVSAEYYTGAGVCPFFGTANTMCEIAETLGLTLPNVSTVLALSDEQKKLTTEAGRTIVNLVKKDIKPLDILTKEAFENAITVTLAMGGSLNSTLHIPAIAAECGIPISLDDFDRISRNTPLNTRICPNSKIYATGDLDTVGGLKTVMNELRSILHTDCLTVNGHTIGENIADAKPADGEIIRPITNPFEREGGIAVLYGNLAPKGSVVKCSAIPEDQWIFEGPAMVFDSEEDCTDAAYAHKIPDGTAVIIRYEGPSGGPGMREMHRATEILAGIPGVAIITDGRFSGASAGISVGYLSPEAYAGGPIGLVQNGDIIKINIPKRKLEWCVSEDTAAKRRTTFQPVVKDVNSNFLHLYREISEDASKGAVRKKF</sequence>
<evidence type="ECO:0000256" key="13">
    <source>
        <dbReference type="ARBA" id="ARBA00029437"/>
    </source>
</evidence>
<dbReference type="RefSeq" id="WP_091647599.1">
    <property type="nucleotide sequence ID" value="NZ_FNHQ01000002.1"/>
</dbReference>
<dbReference type="GO" id="GO:0009097">
    <property type="term" value="P:isoleucine biosynthetic process"/>
    <property type="evidence" value="ECO:0007669"/>
    <property type="project" value="UniProtKB-UniPathway"/>
</dbReference>
<dbReference type="Gene3D" id="3.50.30.80">
    <property type="entry name" value="IlvD/EDD C-terminal domain-like"/>
    <property type="match status" value="1"/>
</dbReference>
<dbReference type="PANTHER" id="PTHR43661:SF3">
    <property type="entry name" value="D-XYLONATE DEHYDRATASE YAGF-RELATED"/>
    <property type="match status" value="1"/>
</dbReference>
<comment type="cofactor">
    <cofactor evidence="15">
        <name>[2Fe-2S] cluster</name>
        <dbReference type="ChEBI" id="CHEBI:190135"/>
    </cofactor>
</comment>
<evidence type="ECO:0000256" key="7">
    <source>
        <dbReference type="ARBA" id="ARBA00023004"/>
    </source>
</evidence>
<keyword evidence="9" id="KW-0456">Lyase</keyword>
<evidence type="ECO:0000256" key="1">
    <source>
        <dbReference type="ARBA" id="ARBA00001946"/>
    </source>
</evidence>
<organism evidence="19 20">
    <name type="scientific">Megasphaera paucivorans</name>
    <dbReference type="NCBI Taxonomy" id="349095"/>
    <lineage>
        <taxon>Bacteria</taxon>
        <taxon>Bacillati</taxon>
        <taxon>Bacillota</taxon>
        <taxon>Negativicutes</taxon>
        <taxon>Veillonellales</taxon>
        <taxon>Veillonellaceae</taxon>
        <taxon>Megasphaera</taxon>
    </lineage>
</organism>
<dbReference type="NCBIfam" id="TIGR00110">
    <property type="entry name" value="ilvD"/>
    <property type="match status" value="1"/>
</dbReference>
<dbReference type="InterPro" id="IPR004404">
    <property type="entry name" value="DihydroxyA_deHydtase"/>
</dbReference>
<evidence type="ECO:0000256" key="14">
    <source>
        <dbReference type="ARBA" id="ARBA00029490"/>
    </source>
</evidence>